<protein>
    <submittedName>
        <fullName evidence="1">Uncharacterized protein</fullName>
    </submittedName>
</protein>
<accession>A0A4Y2V943</accession>
<proteinExistence type="predicted"/>
<dbReference type="AlphaFoldDB" id="A0A4Y2V943"/>
<evidence type="ECO:0000313" key="1">
    <source>
        <dbReference type="EMBL" id="GBO21773.1"/>
    </source>
</evidence>
<dbReference type="Proteomes" id="UP000499080">
    <property type="component" value="Unassembled WGS sequence"/>
</dbReference>
<sequence length="105" mass="12413">MPMTTPKASSSVTFKELNTPYYTKDETITKWTSRESKAFPSVGTFKDPYERGRNHIRFSRTFPQLHQHLKKDPSTLLIQTRKRNHYAHELQESKKFSRLIVILKC</sequence>
<gene>
    <name evidence="1" type="ORF">AVEN_261444_1</name>
</gene>
<organism evidence="1 2">
    <name type="scientific">Araneus ventricosus</name>
    <name type="common">Orbweaver spider</name>
    <name type="synonym">Epeira ventricosa</name>
    <dbReference type="NCBI Taxonomy" id="182803"/>
    <lineage>
        <taxon>Eukaryota</taxon>
        <taxon>Metazoa</taxon>
        <taxon>Ecdysozoa</taxon>
        <taxon>Arthropoda</taxon>
        <taxon>Chelicerata</taxon>
        <taxon>Arachnida</taxon>
        <taxon>Araneae</taxon>
        <taxon>Araneomorphae</taxon>
        <taxon>Entelegynae</taxon>
        <taxon>Araneoidea</taxon>
        <taxon>Araneidae</taxon>
        <taxon>Araneus</taxon>
    </lineage>
</organism>
<evidence type="ECO:0000313" key="2">
    <source>
        <dbReference type="Proteomes" id="UP000499080"/>
    </source>
</evidence>
<dbReference type="EMBL" id="BGPR01044920">
    <property type="protein sequence ID" value="GBO21773.1"/>
    <property type="molecule type" value="Genomic_DNA"/>
</dbReference>
<reference evidence="1 2" key="1">
    <citation type="journal article" date="2019" name="Sci. Rep.">
        <title>Orb-weaving spider Araneus ventricosus genome elucidates the spidroin gene catalogue.</title>
        <authorList>
            <person name="Kono N."/>
            <person name="Nakamura H."/>
            <person name="Ohtoshi R."/>
            <person name="Moran D.A.P."/>
            <person name="Shinohara A."/>
            <person name="Yoshida Y."/>
            <person name="Fujiwara M."/>
            <person name="Mori M."/>
            <person name="Tomita M."/>
            <person name="Arakawa K."/>
        </authorList>
    </citation>
    <scope>NUCLEOTIDE SEQUENCE [LARGE SCALE GENOMIC DNA]</scope>
</reference>
<keyword evidence="2" id="KW-1185">Reference proteome</keyword>
<comment type="caution">
    <text evidence="1">The sequence shown here is derived from an EMBL/GenBank/DDBJ whole genome shotgun (WGS) entry which is preliminary data.</text>
</comment>
<name>A0A4Y2V943_ARAVE</name>